<name>A0ABT6E288_9BACI</name>
<evidence type="ECO:0000313" key="1">
    <source>
        <dbReference type="EMBL" id="MDG0944536.1"/>
    </source>
</evidence>
<accession>A0ABT6E288</accession>
<gene>
    <name evidence="1" type="ORF">P6U22_25710</name>
</gene>
<dbReference type="EMBL" id="JARPRV010000028">
    <property type="protein sequence ID" value="MDG0944536.1"/>
    <property type="molecule type" value="Genomic_DNA"/>
</dbReference>
<comment type="caution">
    <text evidence="1">The sequence shown here is derived from an EMBL/GenBank/DDBJ whole genome shotgun (WGS) entry which is preliminary data.</text>
</comment>
<protein>
    <submittedName>
        <fullName evidence="1">Uncharacterized protein</fullName>
    </submittedName>
</protein>
<keyword evidence="2" id="KW-1185">Reference proteome</keyword>
<proteinExistence type="predicted"/>
<dbReference type="RefSeq" id="WP_236791702.1">
    <property type="nucleotide sequence ID" value="NZ_JAFLOR010000003.1"/>
</dbReference>
<evidence type="ECO:0000313" key="2">
    <source>
        <dbReference type="Proteomes" id="UP001221338"/>
    </source>
</evidence>
<dbReference type="Proteomes" id="UP001221338">
    <property type="component" value="Unassembled WGS sequence"/>
</dbReference>
<organism evidence="1 2">
    <name type="scientific">Bacillus paranthracis</name>
    <dbReference type="NCBI Taxonomy" id="2026186"/>
    <lineage>
        <taxon>Bacteria</taxon>
        <taxon>Bacillati</taxon>
        <taxon>Bacillota</taxon>
        <taxon>Bacilli</taxon>
        <taxon>Bacillales</taxon>
        <taxon>Bacillaceae</taxon>
        <taxon>Bacillus</taxon>
        <taxon>Bacillus cereus group</taxon>
    </lineage>
</organism>
<reference evidence="1 2" key="1">
    <citation type="submission" date="2023-03" db="EMBL/GenBank/DDBJ databases">
        <title>Genetic diversity of Bacillus cereus sensu lato isolates from Slovenia.</title>
        <authorList>
            <person name="Abdelli M."/>
        </authorList>
    </citation>
    <scope>NUCLEOTIDE SEQUENCE [LARGE SCALE GENOMIC DNA]</scope>
    <source>
        <strain evidence="1 2">SIBC61B</strain>
    </source>
</reference>
<sequence length="59" mass="7223">MLKFRTALANMSQDELLNFIWLYNEYIKGIEKINKEEREDAFPVQIDEFYETLYPQMIE</sequence>